<feature type="transmembrane region" description="Helical" evidence="1">
    <location>
        <begin position="6"/>
        <end position="23"/>
    </location>
</feature>
<evidence type="ECO:0000313" key="3">
    <source>
        <dbReference type="Proteomes" id="UP000008206"/>
    </source>
</evidence>
<keyword evidence="3" id="KW-1185">Reference proteome</keyword>
<accession>E0UNI8</accession>
<keyword evidence="1" id="KW-0812">Transmembrane</keyword>
<name>E0UNI8_GLOV7</name>
<gene>
    <name evidence="2" type="ordered locus">Cyan7822_6872</name>
</gene>
<sequence length="158" mass="17977">MSNLIFPIIISLTAFIFVCCFQYRPQPTSFPSKVTKKSKNEHTKSTQPIIPLLPPARKRKHNTTEVIVNNVIIPPAAQTIAYLAPAKVRRHNSRATIINPTLVTDAAQLAQPQLSPNVTLKYLKEYIKEHNLQAFIYERLGKSYSKGKKEELLRVLNR</sequence>
<dbReference type="EMBL" id="CP002201">
    <property type="protein sequence ID" value="ADN18518.1"/>
    <property type="molecule type" value="Genomic_DNA"/>
</dbReference>
<evidence type="ECO:0000313" key="2">
    <source>
        <dbReference type="EMBL" id="ADN18518.1"/>
    </source>
</evidence>
<evidence type="ECO:0000256" key="1">
    <source>
        <dbReference type="SAM" id="Phobius"/>
    </source>
</evidence>
<reference evidence="3" key="1">
    <citation type="journal article" date="2011" name="MBio">
        <title>Novel metabolic attributes of the genus Cyanothece, comprising a group of unicellular nitrogen-fixing Cyanobacteria.</title>
        <authorList>
            <person name="Bandyopadhyay A."/>
            <person name="Elvitigala T."/>
            <person name="Welsh E."/>
            <person name="Stockel J."/>
            <person name="Liberton M."/>
            <person name="Min H."/>
            <person name="Sherman L.A."/>
            <person name="Pakrasi H.B."/>
        </authorList>
    </citation>
    <scope>NUCLEOTIDE SEQUENCE [LARGE SCALE GENOMIC DNA]</scope>
    <source>
        <strain evidence="3">PCC 7822</strain>
        <plasmid evidence="3">Cy782203</plasmid>
    </source>
</reference>
<proteinExistence type="predicted"/>
<organism evidence="2 3">
    <name type="scientific">Gloeothece verrucosa (strain PCC 7822)</name>
    <name type="common">Cyanothece sp. (strain PCC 7822)</name>
    <dbReference type="NCBI Taxonomy" id="497965"/>
    <lineage>
        <taxon>Bacteria</taxon>
        <taxon>Bacillati</taxon>
        <taxon>Cyanobacteriota</taxon>
        <taxon>Cyanophyceae</taxon>
        <taxon>Oscillatoriophycideae</taxon>
        <taxon>Chroococcales</taxon>
        <taxon>Aphanothecaceae</taxon>
        <taxon>Gloeothece</taxon>
        <taxon>Gloeothece verrucosa</taxon>
    </lineage>
</organism>
<dbReference type="OrthoDB" id="429623at2"/>
<protein>
    <submittedName>
        <fullName evidence="2">Uncharacterized protein</fullName>
    </submittedName>
</protein>
<keyword evidence="2" id="KW-0614">Plasmid</keyword>
<keyword evidence="1" id="KW-1133">Transmembrane helix</keyword>
<dbReference type="HOGENOM" id="CLU_1701345_0_0_3"/>
<dbReference type="AlphaFoldDB" id="E0UNI8"/>
<dbReference type="RefSeq" id="WP_013325644.1">
    <property type="nucleotide sequence ID" value="NC_014502.1"/>
</dbReference>
<keyword evidence="1" id="KW-0472">Membrane</keyword>
<geneLocation type="plasmid" evidence="2 3">
    <name>Cy782203</name>
</geneLocation>
<dbReference type="Proteomes" id="UP000008206">
    <property type="component" value="Plasmid Cy782203"/>
</dbReference>
<dbReference type="KEGG" id="cyj:Cyan7822_6872"/>